<comment type="cofactor">
    <cofactor evidence="15">
        <name>Mg(2+)</name>
        <dbReference type="ChEBI" id="CHEBI:18420"/>
    </cofactor>
    <text evidence="15">Binds 1 Mg(2+) ion per subunit. Can also utilize other divalent metal cations, such as Ca(2+), Mn(2+) and Co(2+).</text>
</comment>
<comment type="catalytic activity">
    <reaction evidence="10 17">
        <text>D-sedoheptulose 7-phosphate + D-glyceraldehyde 3-phosphate = aldehydo-D-ribose 5-phosphate + D-xylulose 5-phosphate</text>
        <dbReference type="Rhea" id="RHEA:10508"/>
        <dbReference type="ChEBI" id="CHEBI:57483"/>
        <dbReference type="ChEBI" id="CHEBI:57737"/>
        <dbReference type="ChEBI" id="CHEBI:58273"/>
        <dbReference type="ChEBI" id="CHEBI:59776"/>
        <dbReference type="EC" id="2.2.1.1"/>
    </reaction>
</comment>
<evidence type="ECO:0000256" key="3">
    <source>
        <dbReference type="ARBA" id="ARBA00007131"/>
    </source>
</evidence>
<dbReference type="CDD" id="cd02012">
    <property type="entry name" value="TPP_TK"/>
    <property type="match status" value="1"/>
</dbReference>
<dbReference type="InterPro" id="IPR009014">
    <property type="entry name" value="Transketo_C/PFOR_II"/>
</dbReference>
<sequence length="672" mass="72926">MSDRKELANAIRALSMDAIQKAESGHPGAPLGMADIAEVLWNDYLVHNPANPEWPDRDRFVLSNGHGSMLLYSLLHLSGYEVTIDDIKQFRQLHSKTPGHPEYGMTPGVESTSGPLGQGIACAVGMAVAEKVLAARYNREGHTIMDHYTYVFMGDGCMMEGISHEACSLAGTLKLGKLVAFYDDNGISIDGCVDGWFTDDTPGRFESYGWHVVSDVDGHDAKAIKAAIEEARAETGKPSMICCKTVIGQGAPNVCGSEKCHGSPLGENEISCARENMNWPYAAFEVPESVYSAWTAVDSGSTAESSWKRDFAEYEKAYPQLAAEFTRRMKGDLPDGFATYASNFINSVDAKAENLATRKASQNAIEGLAPVLPEFYGGSADLAGSNLTRWSGSETISPANWDGNYMNYGVREFAMSVMMNGMSLHGGFIPYGGTFLVFSDYARNAMRMSALMGLKVLYVMTHDSIGVGEDGPTHQPVEHVASLRLIPGMDVWRPCDAVEAAVSWEQAVMRDDGPSTLVKSRQNLPHQNRSAQTLAQVSRGGYVLRQCDGTPDIILIATGSEVSLAMEAAITLESKGKQVRVVSMPCVEVFERQDKAYQNEVLPSHVAARIAVEAGVTASWYRYVGLQGAVMGLDRFGESAPGSELFDYFDFTADSVVRLAEQVMDEKSKTAG</sequence>
<feature type="domain" description="Transketolase-like pyrimidine-binding" evidence="18">
    <location>
        <begin position="355"/>
        <end position="526"/>
    </location>
</feature>
<evidence type="ECO:0000256" key="5">
    <source>
        <dbReference type="ARBA" id="ARBA00013152"/>
    </source>
</evidence>
<evidence type="ECO:0000256" key="1">
    <source>
        <dbReference type="ARBA" id="ARBA00001913"/>
    </source>
</evidence>
<dbReference type="GO" id="GO:0004802">
    <property type="term" value="F:transketolase activity"/>
    <property type="evidence" value="ECO:0007669"/>
    <property type="project" value="UniProtKB-UniRule"/>
</dbReference>
<dbReference type="OrthoDB" id="8732661at2"/>
<keyword evidence="20" id="KW-1185">Reference proteome</keyword>
<dbReference type="KEGG" id="dhy:DESAM_22958"/>
<dbReference type="FunFam" id="3.40.50.970:FF:000003">
    <property type="entry name" value="Transketolase"/>
    <property type="match status" value="1"/>
</dbReference>
<evidence type="ECO:0000256" key="15">
    <source>
        <dbReference type="PIRSR" id="PIRSR605478-4"/>
    </source>
</evidence>
<feature type="binding site" evidence="14">
    <location>
        <position position="185"/>
    </location>
    <ligand>
        <name>thiamine diphosphate</name>
        <dbReference type="ChEBI" id="CHEBI:58937"/>
    </ligand>
</feature>
<comment type="function">
    <text evidence="17">Catalyzes the transfer of a two-carbon ketol group from a ketose donor to an aldose acceptor, via a covalent intermediate with the cofactor thiamine pyrophosphate.</text>
</comment>
<dbReference type="CDD" id="cd07033">
    <property type="entry name" value="TPP_PYR_DXS_TK_like"/>
    <property type="match status" value="1"/>
</dbReference>
<feature type="binding site" evidence="13">
    <location>
        <position position="358"/>
    </location>
    <ligand>
        <name>substrate</name>
    </ligand>
</feature>
<feature type="active site" description="Proton donor" evidence="12">
    <location>
        <position position="412"/>
    </location>
</feature>
<feature type="binding site" evidence="15">
    <location>
        <position position="187"/>
    </location>
    <ligand>
        <name>Mg(2+)</name>
        <dbReference type="ChEBI" id="CHEBI:18420"/>
    </ligand>
</feature>
<evidence type="ECO:0000313" key="20">
    <source>
        <dbReference type="Proteomes" id="UP000010808"/>
    </source>
</evidence>
<feature type="binding site" evidence="14">
    <location>
        <position position="156"/>
    </location>
    <ligand>
        <name>thiamine diphosphate</name>
        <dbReference type="ChEBI" id="CHEBI:58937"/>
    </ligand>
</feature>
<evidence type="ECO:0000256" key="4">
    <source>
        <dbReference type="ARBA" id="ARBA00011738"/>
    </source>
</evidence>
<dbReference type="PROSITE" id="PS00801">
    <property type="entry name" value="TRANSKETOLASE_1"/>
    <property type="match status" value="1"/>
</dbReference>
<dbReference type="InterPro" id="IPR049557">
    <property type="entry name" value="Transketolase_CS"/>
</dbReference>
<reference evidence="19 20" key="1">
    <citation type="submission" date="2012-10" db="EMBL/GenBank/DDBJ databases">
        <authorList>
            <person name="Genoscope - CEA"/>
        </authorList>
    </citation>
    <scope>NUCLEOTIDE SEQUENCE [LARGE SCALE GENOMIC DNA]</scope>
    <source>
        <strain evidence="20">AM13 / DSM 14728</strain>
    </source>
</reference>
<dbReference type="FunFam" id="3.40.50.920:FF:000003">
    <property type="entry name" value="Transketolase"/>
    <property type="match status" value="1"/>
</dbReference>
<evidence type="ECO:0000313" key="19">
    <source>
        <dbReference type="EMBL" id="CCO25225.1"/>
    </source>
</evidence>
<evidence type="ECO:0000256" key="17">
    <source>
        <dbReference type="RuleBase" id="RU004996"/>
    </source>
</evidence>
<dbReference type="GO" id="GO:0009052">
    <property type="term" value="P:pentose-phosphate shunt, non-oxidative branch"/>
    <property type="evidence" value="ECO:0007669"/>
    <property type="project" value="UniProtKB-ARBA"/>
</dbReference>
<feature type="site" description="Important for catalytic activity" evidence="16">
    <location>
        <position position="261"/>
    </location>
</feature>
<name>L0RG85_9BACT</name>
<evidence type="ECO:0000256" key="10">
    <source>
        <dbReference type="ARBA" id="ARBA00049473"/>
    </source>
</evidence>
<evidence type="ECO:0000256" key="16">
    <source>
        <dbReference type="PIRSR" id="PIRSR605478-5"/>
    </source>
</evidence>
<dbReference type="STRING" id="1121451.DESAM_22958"/>
<evidence type="ECO:0000256" key="7">
    <source>
        <dbReference type="ARBA" id="ARBA00022723"/>
    </source>
</evidence>
<dbReference type="Gene3D" id="3.40.50.920">
    <property type="match status" value="1"/>
</dbReference>
<dbReference type="HOGENOM" id="CLU_009227_0_0_7"/>
<comment type="cofactor">
    <cofactor evidence="1">
        <name>Ca(2+)</name>
        <dbReference type="ChEBI" id="CHEBI:29108"/>
    </cofactor>
</comment>
<evidence type="ECO:0000256" key="14">
    <source>
        <dbReference type="PIRSR" id="PIRSR605478-3"/>
    </source>
</evidence>
<dbReference type="SMART" id="SM00861">
    <property type="entry name" value="Transket_pyr"/>
    <property type="match status" value="1"/>
</dbReference>
<comment type="cofactor">
    <cofactor evidence="14">
        <name>thiamine diphosphate</name>
        <dbReference type="ChEBI" id="CHEBI:58937"/>
    </cofactor>
    <text evidence="14">Binds 1 thiamine pyrophosphate per subunit. During the reaction, the substrate forms a covalent intermediate with the cofactor.</text>
</comment>
<dbReference type="InterPro" id="IPR005475">
    <property type="entry name" value="Transketolase-like_Pyr-bd"/>
</dbReference>
<comment type="similarity">
    <text evidence="3 17">Belongs to the transketolase family.</text>
</comment>
<dbReference type="FunFam" id="3.40.50.970:FF:000004">
    <property type="entry name" value="Transketolase"/>
    <property type="match status" value="1"/>
</dbReference>
<dbReference type="SUPFAM" id="SSF52922">
    <property type="entry name" value="TK C-terminal domain-like"/>
    <property type="match status" value="1"/>
</dbReference>
<feature type="binding site" evidence="13">
    <location>
        <position position="385"/>
    </location>
    <ligand>
        <name>substrate</name>
    </ligand>
</feature>
<keyword evidence="17" id="KW-0106">Calcium</keyword>
<evidence type="ECO:0000256" key="8">
    <source>
        <dbReference type="ARBA" id="ARBA00022842"/>
    </source>
</evidence>
<dbReference type="Proteomes" id="UP000010808">
    <property type="component" value="Chromosome"/>
</dbReference>
<dbReference type="Pfam" id="PF00456">
    <property type="entry name" value="Transketolase_N"/>
    <property type="match status" value="1"/>
</dbReference>
<feature type="binding site" evidence="13">
    <location>
        <position position="470"/>
    </location>
    <ligand>
        <name>substrate</name>
    </ligand>
</feature>
<keyword evidence="7 15" id="KW-0479">Metal-binding</keyword>
<dbReference type="NCBIfam" id="TIGR00232">
    <property type="entry name" value="tktlase_bact"/>
    <property type="match status" value="1"/>
</dbReference>
<evidence type="ECO:0000256" key="11">
    <source>
        <dbReference type="NCBIfam" id="TIGR00232"/>
    </source>
</evidence>
<dbReference type="AlphaFoldDB" id="L0RG85"/>
<dbReference type="eggNOG" id="COG0021">
    <property type="taxonomic scope" value="Bacteria"/>
</dbReference>
<feature type="binding site" evidence="14">
    <location>
        <position position="438"/>
    </location>
    <ligand>
        <name>thiamine diphosphate</name>
        <dbReference type="ChEBI" id="CHEBI:58937"/>
    </ligand>
</feature>
<accession>L0RG85</accession>
<evidence type="ECO:0000256" key="2">
    <source>
        <dbReference type="ARBA" id="ARBA00001941"/>
    </source>
</evidence>
<dbReference type="EC" id="2.2.1.1" evidence="5 11"/>
<dbReference type="PANTHER" id="PTHR43522">
    <property type="entry name" value="TRANSKETOLASE"/>
    <property type="match status" value="1"/>
</dbReference>
<dbReference type="SUPFAM" id="SSF52518">
    <property type="entry name" value="Thiamin diphosphate-binding fold (THDP-binding)"/>
    <property type="match status" value="2"/>
</dbReference>
<dbReference type="Pfam" id="PF02779">
    <property type="entry name" value="Transket_pyr"/>
    <property type="match status" value="1"/>
</dbReference>
<evidence type="ECO:0000256" key="9">
    <source>
        <dbReference type="ARBA" id="ARBA00023052"/>
    </source>
</evidence>
<organism evidence="19 20">
    <name type="scientific">Maridesulfovibrio hydrothermalis AM13 = DSM 14728</name>
    <dbReference type="NCBI Taxonomy" id="1121451"/>
    <lineage>
        <taxon>Bacteria</taxon>
        <taxon>Pseudomonadati</taxon>
        <taxon>Thermodesulfobacteriota</taxon>
        <taxon>Desulfovibrionia</taxon>
        <taxon>Desulfovibrionales</taxon>
        <taxon>Desulfovibrionaceae</taxon>
        <taxon>Maridesulfovibrio</taxon>
    </lineage>
</organism>
<evidence type="ECO:0000256" key="13">
    <source>
        <dbReference type="PIRSR" id="PIRSR605478-2"/>
    </source>
</evidence>
<evidence type="ECO:0000256" key="6">
    <source>
        <dbReference type="ARBA" id="ARBA00022679"/>
    </source>
</evidence>
<feature type="binding site" evidence="14">
    <location>
        <position position="66"/>
    </location>
    <ligand>
        <name>thiamine diphosphate</name>
        <dbReference type="ChEBI" id="CHEBI:58937"/>
    </ligand>
</feature>
<dbReference type="RefSeq" id="WP_015337823.1">
    <property type="nucleotide sequence ID" value="NC_020055.1"/>
</dbReference>
<dbReference type="Gene3D" id="3.40.50.970">
    <property type="match status" value="2"/>
</dbReference>
<dbReference type="PROSITE" id="PS00802">
    <property type="entry name" value="TRANSKETOLASE_2"/>
    <property type="match status" value="1"/>
</dbReference>
<feature type="binding site" evidence="13">
    <location>
        <position position="261"/>
    </location>
    <ligand>
        <name>substrate</name>
    </ligand>
</feature>
<keyword evidence="9 14" id="KW-0786">Thiamine pyrophosphate</keyword>
<feature type="binding site" evidence="14">
    <location>
        <begin position="114"/>
        <end position="116"/>
    </location>
    <ligand>
        <name>thiamine diphosphate</name>
        <dbReference type="ChEBI" id="CHEBI:58937"/>
    </ligand>
</feature>
<dbReference type="GO" id="GO:0046872">
    <property type="term" value="F:metal ion binding"/>
    <property type="evidence" value="ECO:0007669"/>
    <property type="project" value="UniProtKB-KW"/>
</dbReference>
<dbReference type="InterPro" id="IPR005474">
    <property type="entry name" value="Transketolase_N"/>
</dbReference>
<evidence type="ECO:0000256" key="12">
    <source>
        <dbReference type="PIRSR" id="PIRSR605478-1"/>
    </source>
</evidence>
<feature type="binding site" evidence="13">
    <location>
        <position position="26"/>
    </location>
    <ligand>
        <name>substrate</name>
    </ligand>
</feature>
<dbReference type="InterPro" id="IPR020826">
    <property type="entry name" value="Transketolase_BS"/>
</dbReference>
<dbReference type="Pfam" id="PF22613">
    <property type="entry name" value="Transketolase_C_1"/>
    <property type="match status" value="1"/>
</dbReference>
<evidence type="ECO:0000259" key="18">
    <source>
        <dbReference type="SMART" id="SM00861"/>
    </source>
</evidence>
<comment type="cofactor">
    <cofactor evidence="17">
        <name>Mg(2+)</name>
        <dbReference type="ChEBI" id="CHEBI:18420"/>
    </cofactor>
    <cofactor evidence="17">
        <name>Ca(2+)</name>
        <dbReference type="ChEBI" id="CHEBI:29108"/>
    </cofactor>
    <cofactor evidence="17">
        <name>Mn(2+)</name>
        <dbReference type="ChEBI" id="CHEBI:29035"/>
    </cofactor>
    <cofactor evidence="17">
        <name>Co(2+)</name>
        <dbReference type="ChEBI" id="CHEBI:48828"/>
    </cofactor>
    <text evidence="17">Binds 1 Mg(2+) ion per subunit. Can also utilize other divalent metal cations, such as Ca(2+), Mn(2+) and Co(2+).</text>
</comment>
<feature type="binding site" evidence="14">
    <location>
        <position position="261"/>
    </location>
    <ligand>
        <name>thiamine diphosphate</name>
        <dbReference type="ChEBI" id="CHEBI:58937"/>
    </ligand>
</feature>
<dbReference type="EMBL" id="FO203522">
    <property type="protein sequence ID" value="CCO25225.1"/>
    <property type="molecule type" value="Genomic_DNA"/>
</dbReference>
<dbReference type="InterPro" id="IPR005478">
    <property type="entry name" value="Transketolase_bac-like"/>
</dbReference>
<comment type="subunit">
    <text evidence="4 17">Homodimer.</text>
</comment>
<feature type="binding site" evidence="15">
    <location>
        <position position="185"/>
    </location>
    <ligand>
        <name>Mg(2+)</name>
        <dbReference type="ChEBI" id="CHEBI:18420"/>
    </ligand>
</feature>
<protein>
    <recommendedName>
        <fullName evidence="5 11">Transketolase</fullName>
        <ecNumber evidence="5 11">2.2.1.1</ecNumber>
    </recommendedName>
</protein>
<dbReference type="PANTHER" id="PTHR43522:SF2">
    <property type="entry name" value="TRANSKETOLASE 1-RELATED"/>
    <property type="match status" value="1"/>
</dbReference>
<gene>
    <name evidence="19" type="primary">tktA</name>
    <name evidence="19" type="ORF">DESAM_22958</name>
</gene>
<feature type="binding site" evidence="13">
    <location>
        <position position="462"/>
    </location>
    <ligand>
        <name>substrate</name>
    </ligand>
</feature>
<dbReference type="InterPro" id="IPR033247">
    <property type="entry name" value="Transketolase_fam"/>
</dbReference>
<feature type="site" description="Important for catalytic activity" evidence="16">
    <location>
        <position position="26"/>
    </location>
</feature>
<dbReference type="GO" id="GO:0005829">
    <property type="term" value="C:cytosol"/>
    <property type="evidence" value="ECO:0007669"/>
    <property type="project" value="TreeGrafter"/>
</dbReference>
<keyword evidence="6 17" id="KW-0808">Transferase</keyword>
<keyword evidence="8 15" id="KW-0460">Magnesium</keyword>
<feature type="binding site" evidence="15">
    <location>
        <position position="155"/>
    </location>
    <ligand>
        <name>Mg(2+)</name>
        <dbReference type="ChEBI" id="CHEBI:18420"/>
    </ligand>
</feature>
<proteinExistence type="inferred from homology"/>
<dbReference type="InterPro" id="IPR055152">
    <property type="entry name" value="Transketolase-like_C_2"/>
</dbReference>
<feature type="binding site" evidence="13">
    <location>
        <position position="521"/>
    </location>
    <ligand>
        <name>substrate</name>
    </ligand>
</feature>
<dbReference type="PATRIC" id="fig|1121451.3.peg.3166"/>
<dbReference type="InterPro" id="IPR029061">
    <property type="entry name" value="THDP-binding"/>
</dbReference>
<feature type="binding site" evidence="13">
    <location>
        <position position="474"/>
    </location>
    <ligand>
        <name>substrate</name>
    </ligand>
</feature>
<comment type="cofactor">
    <cofactor evidence="2">
        <name>Co(2+)</name>
        <dbReference type="ChEBI" id="CHEBI:48828"/>
    </cofactor>
</comment>